<dbReference type="Gene3D" id="3.30.70.270">
    <property type="match status" value="1"/>
</dbReference>
<keyword evidence="3" id="KW-1185">Reference proteome</keyword>
<proteinExistence type="predicted"/>
<gene>
    <name evidence="2" type="ORF">NBRC111893_1591</name>
</gene>
<comment type="caution">
    <text evidence="2">The sequence shown here is derived from an EMBL/GenBank/DDBJ whole genome shotgun (WGS) entry which is preliminary data.</text>
</comment>
<feature type="transmembrane region" description="Helical" evidence="1">
    <location>
        <begin position="12"/>
        <end position="29"/>
    </location>
</feature>
<dbReference type="InterPro" id="IPR029787">
    <property type="entry name" value="Nucleotide_cyclase"/>
</dbReference>
<sequence>MNDDTRNNLLSDIYLLAFLALMGLTALLMSFTGNIIINTIYMGLTILSIVITYFYGIYAGFVENLVFIFIQIISMLYLNGVDHEHLPVELAFWLIMPILLSGCVYQMTTKQREIQTSNNNLRKAIAEQGAFDTETNLRTTIAYVQDANVFIETNRRFNLPVSTIIIRIRYYEELKRMMSAEQQKFLLEITSNVITRSTRENDVTYYLNNELPTWGILVYTDANGAKIAAERIKENFKKNLAGNEQLNGLNISLAIGISMWNADEMNSPYDLIDGGVKEIEYDVPTS</sequence>
<accession>A0A401FM32</accession>
<dbReference type="Proteomes" id="UP000286974">
    <property type="component" value="Unassembled WGS sequence"/>
</dbReference>
<dbReference type="RefSeq" id="WP_125008424.1">
    <property type="nucleotide sequence ID" value="NZ_BEXA01000003.1"/>
</dbReference>
<evidence type="ECO:0000256" key="1">
    <source>
        <dbReference type="SAM" id="Phobius"/>
    </source>
</evidence>
<keyword evidence="1" id="KW-0472">Membrane</keyword>
<keyword evidence="1" id="KW-1133">Transmembrane helix</keyword>
<dbReference type="AlphaFoldDB" id="A0A401FM32"/>
<evidence type="ECO:0000313" key="2">
    <source>
        <dbReference type="EMBL" id="GAY73445.1"/>
    </source>
</evidence>
<evidence type="ECO:0000313" key="3">
    <source>
        <dbReference type="Proteomes" id="UP000286974"/>
    </source>
</evidence>
<evidence type="ECO:0008006" key="4">
    <source>
        <dbReference type="Google" id="ProtNLM"/>
    </source>
</evidence>
<dbReference type="SUPFAM" id="SSF55073">
    <property type="entry name" value="Nucleotide cyclase"/>
    <property type="match status" value="1"/>
</dbReference>
<keyword evidence="1" id="KW-0812">Transmembrane</keyword>
<dbReference type="EMBL" id="BEXA01000003">
    <property type="protein sequence ID" value="GAY73445.1"/>
    <property type="molecule type" value="Genomic_DNA"/>
</dbReference>
<dbReference type="OrthoDB" id="2157599at2"/>
<organism evidence="2 3">
    <name type="scientific">Lentilactobacillus kosonis</name>
    <dbReference type="NCBI Taxonomy" id="2810561"/>
    <lineage>
        <taxon>Bacteria</taxon>
        <taxon>Bacillati</taxon>
        <taxon>Bacillota</taxon>
        <taxon>Bacilli</taxon>
        <taxon>Lactobacillales</taxon>
        <taxon>Lactobacillaceae</taxon>
        <taxon>Lentilactobacillus</taxon>
    </lineage>
</organism>
<feature type="transmembrane region" description="Helical" evidence="1">
    <location>
        <begin position="90"/>
        <end position="108"/>
    </location>
</feature>
<protein>
    <recommendedName>
        <fullName evidence="4">GGDEF domain-containing protein</fullName>
    </recommendedName>
</protein>
<dbReference type="InterPro" id="IPR043128">
    <property type="entry name" value="Rev_trsase/Diguanyl_cyclase"/>
</dbReference>
<reference evidence="2 3" key="1">
    <citation type="submission" date="2017-11" db="EMBL/GenBank/DDBJ databases">
        <title>Draft Genome Sequence of Lactobacillus curieae NBRC 111893 isolated from Koso, a Japanese sugar-Vegetable Fermented Beverage.</title>
        <authorList>
            <person name="Chiou T.Y."/>
            <person name="Oshima K."/>
            <person name="Suda W."/>
            <person name="Hattori M."/>
            <person name="Takahashi T."/>
        </authorList>
    </citation>
    <scope>NUCLEOTIDE SEQUENCE [LARGE SCALE GENOMIC DNA]</scope>
    <source>
        <strain evidence="2 3">NBRC111893</strain>
    </source>
</reference>
<name>A0A401FM32_9LACO</name>